<dbReference type="PANTHER" id="PTHR13169:SF0">
    <property type="entry name" value="UBIQUITIN-LIKE PROTEIN 3"/>
    <property type="match status" value="1"/>
</dbReference>
<evidence type="ECO:0000313" key="3">
    <source>
        <dbReference type="Proteomes" id="UP000612746"/>
    </source>
</evidence>
<accession>A0A8H7UJ25</accession>
<evidence type="ECO:0000313" key="2">
    <source>
        <dbReference type="EMBL" id="KAG2187761.1"/>
    </source>
</evidence>
<dbReference type="EMBL" id="JAEPRA010000003">
    <property type="protein sequence ID" value="KAG2187761.1"/>
    <property type="molecule type" value="Genomic_DNA"/>
</dbReference>
<proteinExistence type="predicted"/>
<gene>
    <name evidence="2" type="ORF">INT44_005451</name>
</gene>
<protein>
    <recommendedName>
        <fullName evidence="1">UBL3-like ubiquitin domain-containing protein</fullName>
    </recommendedName>
</protein>
<dbReference type="OrthoDB" id="1043111at2759"/>
<dbReference type="PANTHER" id="PTHR13169">
    <property type="entry name" value="UBIQUITIN-LIKE PROTEIN 3 HCG-1 PROTEIN"/>
    <property type="match status" value="1"/>
</dbReference>
<dbReference type="InterPro" id="IPR029071">
    <property type="entry name" value="Ubiquitin-like_domsf"/>
</dbReference>
<dbReference type="Gene3D" id="3.10.20.90">
    <property type="entry name" value="Phosphatidylinositol 3-kinase Catalytic Subunit, Chain A, domain 1"/>
    <property type="match status" value="1"/>
</dbReference>
<reference evidence="2" key="1">
    <citation type="submission" date="2020-12" db="EMBL/GenBank/DDBJ databases">
        <title>Metabolic potential, ecology and presence of endohyphal bacteria is reflected in genomic diversity of Mucoromycotina.</title>
        <authorList>
            <person name="Muszewska A."/>
            <person name="Okrasinska A."/>
            <person name="Steczkiewicz K."/>
            <person name="Drgas O."/>
            <person name="Orlowska M."/>
            <person name="Perlinska-Lenart U."/>
            <person name="Aleksandrzak-Piekarczyk T."/>
            <person name="Szatraj K."/>
            <person name="Zielenkiewicz U."/>
            <person name="Pilsyk S."/>
            <person name="Malc E."/>
            <person name="Mieczkowski P."/>
            <person name="Kruszewska J.S."/>
            <person name="Biernat P."/>
            <person name="Pawlowska J."/>
        </authorList>
    </citation>
    <scope>NUCLEOTIDE SEQUENCE</scope>
    <source>
        <strain evidence="2">WA0000051536</strain>
    </source>
</reference>
<keyword evidence="3" id="KW-1185">Reference proteome</keyword>
<dbReference type="SUPFAM" id="SSF54236">
    <property type="entry name" value="Ubiquitin-like"/>
    <property type="match status" value="1"/>
</dbReference>
<feature type="domain" description="UBL3-like ubiquitin" evidence="1">
    <location>
        <begin position="103"/>
        <end position="169"/>
    </location>
</feature>
<evidence type="ECO:0000259" key="1">
    <source>
        <dbReference type="Pfam" id="PF13881"/>
    </source>
</evidence>
<dbReference type="InterPro" id="IPR039540">
    <property type="entry name" value="UBL3-like_ubiquitin_dom"/>
</dbReference>
<dbReference type="AlphaFoldDB" id="A0A8H7UJ25"/>
<dbReference type="InterPro" id="IPR040015">
    <property type="entry name" value="UBL3-like"/>
</dbReference>
<sequence length="231" mass="25705">MWPACHDWYCVVPNLDHGNMGSKLVLITDGGSKKSGYLFGWKHLIMLQTESAPSSTEEAASMEMQPATVHDLPKTPETVAIDNDEETTSQCSSEPKEAAVPSDKVRLNLLLVSGKKLVIDTEKNDTITQVKMQVLEQWPKEWNINAPTTVEEMNIIYLGKFLANETTLEGNLILPSFHLCNRMAGSVYRCISTTANNIKNGRLTTVHLSIRTATNWKEDGKLMGGDKHIMM</sequence>
<dbReference type="Proteomes" id="UP000612746">
    <property type="component" value="Unassembled WGS sequence"/>
</dbReference>
<dbReference type="Pfam" id="PF13881">
    <property type="entry name" value="Rad60-SLD_2"/>
    <property type="match status" value="1"/>
</dbReference>
<name>A0A8H7UJ25_9FUNG</name>
<comment type="caution">
    <text evidence="2">The sequence shown here is derived from an EMBL/GenBank/DDBJ whole genome shotgun (WGS) entry which is preliminary data.</text>
</comment>
<organism evidence="2 3">
    <name type="scientific">Umbelopsis vinacea</name>
    <dbReference type="NCBI Taxonomy" id="44442"/>
    <lineage>
        <taxon>Eukaryota</taxon>
        <taxon>Fungi</taxon>
        <taxon>Fungi incertae sedis</taxon>
        <taxon>Mucoromycota</taxon>
        <taxon>Mucoromycotina</taxon>
        <taxon>Umbelopsidomycetes</taxon>
        <taxon>Umbelopsidales</taxon>
        <taxon>Umbelopsidaceae</taxon>
        <taxon>Umbelopsis</taxon>
    </lineage>
</organism>